<dbReference type="RefSeq" id="WP_003374467.1">
    <property type="nucleotide sequence ID" value="NZ_JACBBA010000001.1"/>
</dbReference>
<name>A0A6B4JIW4_CLOBO</name>
<evidence type="ECO:0000313" key="2">
    <source>
        <dbReference type="Proteomes" id="UP000486903"/>
    </source>
</evidence>
<comment type="caution">
    <text evidence="1">The sequence shown here is derived from an EMBL/GenBank/DDBJ whole genome shotgun (WGS) entry which is preliminary data.</text>
</comment>
<protein>
    <submittedName>
        <fullName evidence="1">Uncharacterized protein</fullName>
    </submittedName>
</protein>
<evidence type="ECO:0000313" key="1">
    <source>
        <dbReference type="EMBL" id="NFV24685.1"/>
    </source>
</evidence>
<dbReference type="AlphaFoldDB" id="A0A6B4JIW4"/>
<dbReference type="Proteomes" id="UP000486903">
    <property type="component" value="Unassembled WGS sequence"/>
</dbReference>
<organism evidence="1 2">
    <name type="scientific">Clostridium botulinum</name>
    <dbReference type="NCBI Taxonomy" id="1491"/>
    <lineage>
        <taxon>Bacteria</taxon>
        <taxon>Bacillati</taxon>
        <taxon>Bacillota</taxon>
        <taxon>Clostridia</taxon>
        <taxon>Eubacteriales</taxon>
        <taxon>Clostridiaceae</taxon>
        <taxon>Clostridium</taxon>
    </lineage>
</organism>
<sequence length="1002" mass="116342">MNKQETNIIKAEGKDLIGGKLVIKANNYKKYKATFDYSLVAEELAEDGAEFYEVNGKQFTNDIINVSFKFGIDIENDGIKQIKMNNDNLKKSELKYVEKNDKEIKNIINEKYDIKNKIEIEEITKKINLSKKAVKNYIANKNEIEIRISKNTIDKEIKKLNRELLKDEKVDIKINAIKNYIKNKKETESKNNKFKIIKRNKEMQEHLLLEYFKSRNTIREDLYKNGFYITFAETGEVVHYVRFLRSSGSSRVGRCLFIKEELHNKIMNWCYMGLNIDEMTETDLASLEAYLSLPASSTIATIKGIKAENILFIKEVKDTFTENAMCTEIKNNDNGDCLYTSEKEMEITNSIHDGQALMDTSLFKDNGYADKGMLLLRNRFFKGACFHTNIQKWFNDNNITEVSQLKGYTRAKDITDVKLICNAETCVKFVKFGTKEEWLDRLEDRWGIVKYEKSTHHFKGNLVSTHYQLLNTLNFNRDEMVELLKPTMEYFNLMLNDSRVMRNFIGANVDDIEDLKDSNLMISALVGISDEYSKTKLYTNFRDEKRKSFLKQLQKGHVLIKGTYSVLFGNPIEMLKESIGTYTGASIFKKGEVDCKYFEKDIELLGCRSPHVTMGNLALMKNVHIKAIDTYFNLSENIICVNSIGENTLERLSSADFDSDQLLLTDSKLALSKLKLHYSEFLVPTSNVQAEKVKRLNNATQKSELDVKTSVNKIGEIINLSQLLNTMIWDKYNRTGELDMAIYTDVCQLDVMSCIEIDSAKKEFTINNVKELDKLRKKYKIDSYEEGKTQIKPYFMQFTGKLKEEEKEEQFKKIEFKKYNTSMDYLEDIIEHEFKKIRAKKIKSEDVKTIQEIIINNTKDYKVKDANRHQIPEIIKIIEKADKEVKSLYAKKPSKNLSNEEIKEFNIARGKKVMEINNNMYAEISKLKIKIETIKKLFIETESKYSHLSRKIFTVMFVTNKDKVLDLLKNTKDNNLTKYVMTNGKSDITILGLGYKEVKCGL</sequence>
<proteinExistence type="predicted"/>
<gene>
    <name evidence="1" type="ORF">FDG31_00615</name>
</gene>
<dbReference type="EMBL" id="SXFB01000001">
    <property type="protein sequence ID" value="NFV24685.1"/>
    <property type="molecule type" value="Genomic_DNA"/>
</dbReference>
<reference evidence="1 2" key="1">
    <citation type="submission" date="2019-04" db="EMBL/GenBank/DDBJ databases">
        <title>Genome sequencing of Clostridium botulinum Groups I-IV and Clostridium butyricum.</title>
        <authorList>
            <person name="Brunt J."/>
            <person name="Van Vliet A.H.M."/>
            <person name="Stringer S.C."/>
            <person name="Carter A.T."/>
            <person name="Peck M.W."/>
        </authorList>
    </citation>
    <scope>NUCLEOTIDE SEQUENCE [LARGE SCALE GENOMIC DNA]</scope>
    <source>
        <strain evidence="1 2">BL81</strain>
    </source>
</reference>
<accession>A0A6B4JIW4</accession>